<keyword evidence="4" id="KW-1185">Reference proteome</keyword>
<dbReference type="OrthoDB" id="9781413at2"/>
<evidence type="ECO:0000313" key="3">
    <source>
        <dbReference type="EMBL" id="QEG43850.1"/>
    </source>
</evidence>
<dbReference type="SUPFAM" id="SSF56784">
    <property type="entry name" value="HAD-like"/>
    <property type="match status" value="1"/>
</dbReference>
<dbReference type="Pfam" id="PF05116">
    <property type="entry name" value="S6PP"/>
    <property type="match status" value="1"/>
</dbReference>
<gene>
    <name evidence="3" type="primary">mfppA</name>
    <name evidence="3" type="ORF">UC8_59070</name>
</gene>
<dbReference type="KEGG" id="rul:UC8_59070"/>
<dbReference type="InterPro" id="IPR051518">
    <property type="entry name" value="Sucrose_Phosphatase"/>
</dbReference>
<feature type="domain" description="Sucrose phosphatase-like" evidence="2">
    <location>
        <begin position="8"/>
        <end position="267"/>
    </location>
</feature>
<dbReference type="EC" id="3.1.3.79" evidence="3"/>
<dbReference type="AlphaFoldDB" id="A0A5B9R0T1"/>
<organism evidence="3 4">
    <name type="scientific">Roseimaritima ulvae</name>
    <dbReference type="NCBI Taxonomy" id="980254"/>
    <lineage>
        <taxon>Bacteria</taxon>
        <taxon>Pseudomonadati</taxon>
        <taxon>Planctomycetota</taxon>
        <taxon>Planctomycetia</taxon>
        <taxon>Pirellulales</taxon>
        <taxon>Pirellulaceae</taxon>
        <taxon>Roseimaritima</taxon>
    </lineage>
</organism>
<dbReference type="InterPro" id="IPR023214">
    <property type="entry name" value="HAD_sf"/>
</dbReference>
<dbReference type="InterPro" id="IPR036412">
    <property type="entry name" value="HAD-like_sf"/>
</dbReference>
<name>A0A5B9R0T1_9BACT</name>
<proteinExistence type="predicted"/>
<dbReference type="InterPro" id="IPR006379">
    <property type="entry name" value="HAD-SF_hydro_IIB"/>
</dbReference>
<dbReference type="SFLD" id="SFLDS00003">
    <property type="entry name" value="Haloacid_Dehalogenase"/>
    <property type="match status" value="1"/>
</dbReference>
<evidence type="ECO:0000313" key="4">
    <source>
        <dbReference type="Proteomes" id="UP000325286"/>
    </source>
</evidence>
<sequence length="276" mass="30414">MNSPHTAPLVLATDLDGTLIPLDDNPQHRRDLSVLQTELQQRKASLVFVTGRHFESVQQAITQYQLPLPQWIICDVGTSLFARQPNDDFAPVTAYAQHLQQRIEGTTVERLQQHLAAIDGMRLQESEKQGPFKLSYYADAAGLDGIVEQIEARLQTTAAPYRVIASVDPFNNDGLIDLLPRGVSKAHALEFWSQQQDLDRQAILFAGDSGNDVAALTAGYRSIVVGNAADTVVQQVRQTHQSQGWTDRLYVAKAMATSGVLEGLRHYAPRTSAFPG</sequence>
<dbReference type="Proteomes" id="UP000325286">
    <property type="component" value="Chromosome"/>
</dbReference>
<keyword evidence="1 3" id="KW-0378">Hydrolase</keyword>
<evidence type="ECO:0000256" key="1">
    <source>
        <dbReference type="ARBA" id="ARBA00022801"/>
    </source>
</evidence>
<evidence type="ECO:0000259" key="2">
    <source>
        <dbReference type="Pfam" id="PF05116"/>
    </source>
</evidence>
<dbReference type="EMBL" id="CP042914">
    <property type="protein sequence ID" value="QEG43850.1"/>
    <property type="molecule type" value="Genomic_DNA"/>
</dbReference>
<dbReference type="InterPro" id="IPR006380">
    <property type="entry name" value="SPP-like_dom"/>
</dbReference>
<dbReference type="Gene3D" id="3.40.50.1000">
    <property type="entry name" value="HAD superfamily/HAD-like"/>
    <property type="match status" value="1"/>
</dbReference>
<dbReference type="RefSeq" id="WP_068135916.1">
    <property type="nucleotide sequence ID" value="NZ_CP042914.1"/>
</dbReference>
<dbReference type="GO" id="GO:0016791">
    <property type="term" value="F:phosphatase activity"/>
    <property type="evidence" value="ECO:0007669"/>
    <property type="project" value="UniProtKB-ARBA"/>
</dbReference>
<dbReference type="SFLD" id="SFLDG01141">
    <property type="entry name" value="C2.B.1:_Sucrose_Phosphatase_Li"/>
    <property type="match status" value="1"/>
</dbReference>
<accession>A0A5B9R0T1</accession>
<reference evidence="3 4" key="1">
    <citation type="submission" date="2019-08" db="EMBL/GenBank/DDBJ databases">
        <title>Deep-cultivation of Planctomycetes and their phenomic and genomic characterization uncovers novel biology.</title>
        <authorList>
            <person name="Wiegand S."/>
            <person name="Jogler M."/>
            <person name="Boedeker C."/>
            <person name="Pinto D."/>
            <person name="Vollmers J."/>
            <person name="Rivas-Marin E."/>
            <person name="Kohn T."/>
            <person name="Peeters S.H."/>
            <person name="Heuer A."/>
            <person name="Rast P."/>
            <person name="Oberbeckmann S."/>
            <person name="Bunk B."/>
            <person name="Jeske O."/>
            <person name="Meyerdierks A."/>
            <person name="Storesund J.E."/>
            <person name="Kallscheuer N."/>
            <person name="Luecker S."/>
            <person name="Lage O.M."/>
            <person name="Pohl T."/>
            <person name="Merkel B.J."/>
            <person name="Hornburger P."/>
            <person name="Mueller R.-W."/>
            <person name="Bruemmer F."/>
            <person name="Labrenz M."/>
            <person name="Spormann A.M."/>
            <person name="Op den Camp H."/>
            <person name="Overmann J."/>
            <person name="Amann R."/>
            <person name="Jetten M.S.M."/>
            <person name="Mascher T."/>
            <person name="Medema M.H."/>
            <person name="Devos D.P."/>
            <person name="Kaster A.-K."/>
            <person name="Ovreas L."/>
            <person name="Rohde M."/>
            <person name="Galperin M.Y."/>
            <person name="Jogler C."/>
        </authorList>
    </citation>
    <scope>NUCLEOTIDE SEQUENCE [LARGE SCALE GENOMIC DNA]</scope>
    <source>
        <strain evidence="3 4">UC8</strain>
    </source>
</reference>
<protein>
    <submittedName>
        <fullName evidence="3">Mannosylfructose-phosphate phosphatase</fullName>
        <ecNumber evidence="3">3.1.3.79</ecNumber>
    </submittedName>
</protein>
<dbReference type="PANTHER" id="PTHR46521:SF4">
    <property type="entry name" value="SUCROSE-PHOSPHATASE 2-RELATED"/>
    <property type="match status" value="1"/>
</dbReference>
<dbReference type="SFLD" id="SFLDG01140">
    <property type="entry name" value="C2.B:_Phosphomannomutase_and_P"/>
    <property type="match status" value="1"/>
</dbReference>
<dbReference type="PANTHER" id="PTHR46521">
    <property type="entry name" value="SUCROSE-PHOSPHATASE 2-RELATED"/>
    <property type="match status" value="1"/>
</dbReference>
<dbReference type="NCBIfam" id="TIGR01484">
    <property type="entry name" value="HAD-SF-IIB"/>
    <property type="match status" value="1"/>
</dbReference>
<dbReference type="Gene3D" id="3.90.1070.10">
    <property type="match status" value="1"/>
</dbReference>